<dbReference type="Gramene" id="rna44959">
    <property type="protein sequence ID" value="RHN38978.1"/>
    <property type="gene ID" value="gene44959"/>
</dbReference>
<dbReference type="AlphaFoldDB" id="A0A396GEM4"/>
<organism evidence="1">
    <name type="scientific">Medicago truncatula</name>
    <name type="common">Barrel medic</name>
    <name type="synonym">Medicago tribuloides</name>
    <dbReference type="NCBI Taxonomy" id="3880"/>
    <lineage>
        <taxon>Eukaryota</taxon>
        <taxon>Viridiplantae</taxon>
        <taxon>Streptophyta</taxon>
        <taxon>Embryophyta</taxon>
        <taxon>Tracheophyta</taxon>
        <taxon>Spermatophyta</taxon>
        <taxon>Magnoliopsida</taxon>
        <taxon>eudicotyledons</taxon>
        <taxon>Gunneridae</taxon>
        <taxon>Pentapetalae</taxon>
        <taxon>rosids</taxon>
        <taxon>fabids</taxon>
        <taxon>Fabales</taxon>
        <taxon>Fabaceae</taxon>
        <taxon>Papilionoideae</taxon>
        <taxon>50 kb inversion clade</taxon>
        <taxon>NPAAA clade</taxon>
        <taxon>Hologalegina</taxon>
        <taxon>IRL clade</taxon>
        <taxon>Trifolieae</taxon>
        <taxon>Medicago</taxon>
    </lineage>
</organism>
<evidence type="ECO:0000313" key="1">
    <source>
        <dbReference type="EMBL" id="RHN38978.1"/>
    </source>
</evidence>
<protein>
    <submittedName>
        <fullName evidence="1">Uncharacterized protein</fullName>
    </submittedName>
</protein>
<comment type="caution">
    <text evidence="1">The sequence shown here is derived from an EMBL/GenBank/DDBJ whole genome shotgun (WGS) entry which is preliminary data.</text>
</comment>
<dbReference type="EMBL" id="PSQE01000008">
    <property type="protein sequence ID" value="RHN38978.1"/>
    <property type="molecule type" value="Genomic_DNA"/>
</dbReference>
<sequence>MSSQTLFKPLSLCWFKHKHVPILFANPVKILLLDFGCGSITMIGDDHTFTSCDGRLVLTSVDDSTFTLDEGCMSTSGDSCAFTSANGSISMLVDESTSTVIDASTSTLGDSCKFTSGDGGMLTSAHGSNFMLVDGSTSIINDCSNSLVVDWP</sequence>
<accession>A0A396GEM4</accession>
<reference evidence="1" key="1">
    <citation type="journal article" date="2018" name="Nat. Plants">
        <title>Whole-genome landscape of Medicago truncatula symbiotic genes.</title>
        <authorList>
            <person name="Pecrix Y."/>
            <person name="Gamas P."/>
            <person name="Carrere S."/>
        </authorList>
    </citation>
    <scope>NUCLEOTIDE SEQUENCE</scope>
    <source>
        <tissue evidence="1">Leaves</tissue>
    </source>
</reference>
<name>A0A396GEM4_MEDTR</name>
<proteinExistence type="predicted"/>
<dbReference type="Proteomes" id="UP000265566">
    <property type="component" value="Chromosome 8"/>
</dbReference>
<gene>
    <name evidence="1" type="ORF">MtrunA17_Chr8g0338921</name>
</gene>